<name>A0ABX7NTR2_9BACT</name>
<evidence type="ECO:0000313" key="3">
    <source>
        <dbReference type="Proteomes" id="UP000662747"/>
    </source>
</evidence>
<evidence type="ECO:0000259" key="1">
    <source>
        <dbReference type="Pfam" id="PF07791"/>
    </source>
</evidence>
<accession>A0ABX7NTR2</accession>
<evidence type="ECO:0000313" key="2">
    <source>
        <dbReference type="EMBL" id="QSQ22275.1"/>
    </source>
</evidence>
<organism evidence="2 3">
    <name type="scientific">Pyxidicoccus parkwayensis</name>
    <dbReference type="NCBI Taxonomy" id="2813578"/>
    <lineage>
        <taxon>Bacteria</taxon>
        <taxon>Pseudomonadati</taxon>
        <taxon>Myxococcota</taxon>
        <taxon>Myxococcia</taxon>
        <taxon>Myxococcales</taxon>
        <taxon>Cystobacterineae</taxon>
        <taxon>Myxococcaceae</taxon>
        <taxon>Pyxidicoccus</taxon>
    </lineage>
</organism>
<dbReference type="EMBL" id="CP071090">
    <property type="protein sequence ID" value="QSQ22275.1"/>
    <property type="molecule type" value="Genomic_DNA"/>
</dbReference>
<protein>
    <recommendedName>
        <fullName evidence="1">Immunity MXAN-0049 protein domain-containing protein</fullName>
    </recommendedName>
</protein>
<gene>
    <name evidence="2" type="ORF">JY651_45330</name>
</gene>
<dbReference type="RefSeq" id="WP_206723852.1">
    <property type="nucleotide sequence ID" value="NZ_CP071090.1"/>
</dbReference>
<keyword evidence="3" id="KW-1185">Reference proteome</keyword>
<reference evidence="2 3" key="1">
    <citation type="submission" date="2021-02" db="EMBL/GenBank/DDBJ databases">
        <title>De Novo genome assembly of isolated myxobacteria.</title>
        <authorList>
            <person name="Stevens D.C."/>
        </authorList>
    </citation>
    <scope>NUCLEOTIDE SEQUENCE [LARGE SCALE GENOMIC DNA]</scope>
    <source>
        <strain evidence="3">SCPEA02</strain>
    </source>
</reference>
<dbReference type="Pfam" id="PF07791">
    <property type="entry name" value="Imm11"/>
    <property type="match status" value="1"/>
</dbReference>
<dbReference type="Proteomes" id="UP000662747">
    <property type="component" value="Chromosome"/>
</dbReference>
<dbReference type="InterPro" id="IPR012433">
    <property type="entry name" value="Imm11"/>
</dbReference>
<feature type="domain" description="Immunity MXAN-0049 protein" evidence="1">
    <location>
        <begin position="58"/>
        <end position="192"/>
    </location>
</feature>
<proteinExistence type="predicted"/>
<sequence>MELKYYPWIENDEDDAFAWITKDSDFLMHCMDSYLLHEGVSVKSWFPTDTVFHLDDDHGIRLADSIPNTLHLLIVSEKLKRVLGEKSGADIEFLPVHIRNHKGRLVQEPYFIANILGTVECVDRQRSKFDTSAIRPDQVFTFFRLALDEAKIPSDAKLFRLKEQTDLVIIRDDLADDIFAAECDGMIFQEMDDYGREWGRLRE</sequence>